<dbReference type="SUPFAM" id="SSF47031">
    <property type="entry name" value="Second domain of FERM"/>
    <property type="match status" value="1"/>
</dbReference>
<gene>
    <name evidence="2" type="ORF">FF38_08501</name>
</gene>
<evidence type="ECO:0000259" key="1">
    <source>
        <dbReference type="PROSITE" id="PS50057"/>
    </source>
</evidence>
<dbReference type="Gene3D" id="1.20.80.60">
    <property type="match status" value="1"/>
</dbReference>
<reference evidence="2 3" key="1">
    <citation type="journal article" date="2015" name="Nat. Commun.">
        <title>Lucilia cuprina genome unlocks parasitic fly biology to underpin future interventions.</title>
        <authorList>
            <person name="Anstead C.A."/>
            <person name="Korhonen P.K."/>
            <person name="Young N.D."/>
            <person name="Hall R.S."/>
            <person name="Jex A.R."/>
            <person name="Murali S.C."/>
            <person name="Hughes D.S."/>
            <person name="Lee S.F."/>
            <person name="Perry T."/>
            <person name="Stroehlein A.J."/>
            <person name="Ansell B.R."/>
            <person name="Breugelmans B."/>
            <person name="Hofmann A."/>
            <person name="Qu J."/>
            <person name="Dugan S."/>
            <person name="Lee S.L."/>
            <person name="Chao H."/>
            <person name="Dinh H."/>
            <person name="Han Y."/>
            <person name="Doddapaneni H.V."/>
            <person name="Worley K.C."/>
            <person name="Muzny D.M."/>
            <person name="Ioannidis P."/>
            <person name="Waterhouse R.M."/>
            <person name="Zdobnov E.M."/>
            <person name="James P.J."/>
            <person name="Bagnall N.H."/>
            <person name="Kotze A.C."/>
            <person name="Gibbs R.A."/>
            <person name="Richards S."/>
            <person name="Batterham P."/>
            <person name="Gasser R.B."/>
        </authorList>
    </citation>
    <scope>NUCLEOTIDE SEQUENCE [LARGE SCALE GENOMIC DNA]</scope>
    <source>
        <strain evidence="2 3">LS</strain>
        <tissue evidence="2">Full body</tissue>
    </source>
</reference>
<evidence type="ECO:0000313" key="3">
    <source>
        <dbReference type="Proteomes" id="UP000037069"/>
    </source>
</evidence>
<dbReference type="Pfam" id="PF00373">
    <property type="entry name" value="FERM_M"/>
    <property type="match status" value="1"/>
</dbReference>
<name>A0A0L0C1K9_LUCCU</name>
<dbReference type="EMBL" id="JRES01000999">
    <property type="protein sequence ID" value="KNC26248.1"/>
    <property type="molecule type" value="Genomic_DNA"/>
</dbReference>
<proteinExistence type="predicted"/>
<dbReference type="InterPro" id="IPR035963">
    <property type="entry name" value="FERM_2"/>
</dbReference>
<keyword evidence="3" id="KW-1185">Reference proteome</keyword>
<dbReference type="STRING" id="7375.A0A0L0C1K9"/>
<evidence type="ECO:0000313" key="2">
    <source>
        <dbReference type="EMBL" id="KNC26248.1"/>
    </source>
</evidence>
<protein>
    <recommendedName>
        <fullName evidence="1">FERM domain-containing protein</fullName>
    </recommendedName>
</protein>
<sequence>MLYQQLKRDLRHGRLYCSIGEAAALGSLIVQGKIIII</sequence>
<dbReference type="Proteomes" id="UP000037069">
    <property type="component" value="Unassembled WGS sequence"/>
</dbReference>
<dbReference type="AlphaFoldDB" id="A0A0L0C1K9"/>
<dbReference type="CDD" id="cd14473">
    <property type="entry name" value="FERM_B-lobe"/>
    <property type="match status" value="1"/>
</dbReference>
<accession>A0A0L0C1K9</accession>
<dbReference type="InterPro" id="IPR000299">
    <property type="entry name" value="FERM_domain"/>
</dbReference>
<dbReference type="InterPro" id="IPR019748">
    <property type="entry name" value="FERM_central"/>
</dbReference>
<feature type="domain" description="FERM" evidence="1">
    <location>
        <begin position="1"/>
        <end position="37"/>
    </location>
</feature>
<comment type="caution">
    <text evidence="2">The sequence shown here is derived from an EMBL/GenBank/DDBJ whole genome shotgun (WGS) entry which is preliminary data.</text>
</comment>
<organism evidence="2 3">
    <name type="scientific">Lucilia cuprina</name>
    <name type="common">Green bottle fly</name>
    <name type="synonym">Australian sheep blowfly</name>
    <dbReference type="NCBI Taxonomy" id="7375"/>
    <lineage>
        <taxon>Eukaryota</taxon>
        <taxon>Metazoa</taxon>
        <taxon>Ecdysozoa</taxon>
        <taxon>Arthropoda</taxon>
        <taxon>Hexapoda</taxon>
        <taxon>Insecta</taxon>
        <taxon>Pterygota</taxon>
        <taxon>Neoptera</taxon>
        <taxon>Endopterygota</taxon>
        <taxon>Diptera</taxon>
        <taxon>Brachycera</taxon>
        <taxon>Muscomorpha</taxon>
        <taxon>Oestroidea</taxon>
        <taxon>Calliphoridae</taxon>
        <taxon>Luciliinae</taxon>
        <taxon>Lucilia</taxon>
    </lineage>
</organism>
<dbReference type="PROSITE" id="PS50057">
    <property type="entry name" value="FERM_3"/>
    <property type="match status" value="1"/>
</dbReference>